<keyword evidence="1" id="KW-1133">Transmembrane helix</keyword>
<dbReference type="NCBIfam" id="NF033493">
    <property type="entry name" value="MetS_like_NSS"/>
    <property type="match status" value="1"/>
</dbReference>
<feature type="transmembrane region" description="Helical" evidence="1">
    <location>
        <begin position="6"/>
        <end position="28"/>
    </location>
</feature>
<protein>
    <recommendedName>
        <fullName evidence="4">MetS family NSS transporter small subunit</fullName>
    </recommendedName>
</protein>
<dbReference type="KEGG" id="dbr:Deba_0123"/>
<dbReference type="Proteomes" id="UP000009047">
    <property type="component" value="Chromosome"/>
</dbReference>
<dbReference type="HOGENOM" id="CLU_210189_6_0_7"/>
<evidence type="ECO:0008006" key="4">
    <source>
        <dbReference type="Google" id="ProtNLM"/>
    </source>
</evidence>
<evidence type="ECO:0000313" key="3">
    <source>
        <dbReference type="Proteomes" id="UP000009047"/>
    </source>
</evidence>
<keyword evidence="1" id="KW-0472">Membrane</keyword>
<organism evidence="2 3">
    <name type="scientific">Desulfarculus baarsii (strain ATCC 33931 / DSM 2075 / LMG 7858 / VKM B-1802 / 2st14)</name>
    <dbReference type="NCBI Taxonomy" id="644282"/>
    <lineage>
        <taxon>Bacteria</taxon>
        <taxon>Pseudomonadati</taxon>
        <taxon>Thermodesulfobacteriota</taxon>
        <taxon>Desulfarculia</taxon>
        <taxon>Desulfarculales</taxon>
        <taxon>Desulfarculaceae</taxon>
        <taxon>Desulfarculus</taxon>
    </lineage>
</organism>
<evidence type="ECO:0000256" key="1">
    <source>
        <dbReference type="SAM" id="Phobius"/>
    </source>
</evidence>
<dbReference type="AlphaFoldDB" id="E1QDI3"/>
<reference evidence="2 3" key="1">
    <citation type="journal article" date="2010" name="Stand. Genomic Sci.">
        <title>Complete genome sequence of Desulfarculus baarsii type strain (2st14).</title>
        <authorList>
            <person name="Sun H."/>
            <person name="Spring S."/>
            <person name="Lapidus A."/>
            <person name="Davenport K."/>
            <person name="Del Rio T.G."/>
            <person name="Tice H."/>
            <person name="Nolan M."/>
            <person name="Copeland A."/>
            <person name="Cheng J.F."/>
            <person name="Lucas S."/>
            <person name="Tapia R."/>
            <person name="Goodwin L."/>
            <person name="Pitluck S."/>
            <person name="Ivanova N."/>
            <person name="Pagani I."/>
            <person name="Mavromatis K."/>
            <person name="Ovchinnikova G."/>
            <person name="Pati A."/>
            <person name="Chen A."/>
            <person name="Palaniappan K."/>
            <person name="Hauser L."/>
            <person name="Chang Y.J."/>
            <person name="Jeffries C.D."/>
            <person name="Detter J.C."/>
            <person name="Han C."/>
            <person name="Rohde M."/>
            <person name="Brambilla E."/>
            <person name="Goker M."/>
            <person name="Woyke T."/>
            <person name="Bristow J."/>
            <person name="Eisen J.A."/>
            <person name="Markowitz V."/>
            <person name="Hugenholtz P."/>
            <person name="Kyrpides N.C."/>
            <person name="Klenk H.P."/>
            <person name="Land M."/>
        </authorList>
    </citation>
    <scope>NUCLEOTIDE SEQUENCE [LARGE SCALE GENOMIC DNA]</scope>
    <source>
        <strain evidence="3">ATCC 33931 / DSM 2075 / LMG 7858 / VKM B-1802 / 2st14</strain>
    </source>
</reference>
<proteinExistence type="predicted"/>
<name>E1QDI3_DESB2</name>
<evidence type="ECO:0000313" key="2">
    <source>
        <dbReference type="EMBL" id="ADK83502.1"/>
    </source>
</evidence>
<keyword evidence="3" id="KW-1185">Reference proteome</keyword>
<gene>
    <name evidence="2" type="ordered locus">Deba_0123</name>
</gene>
<sequence>MSLGAIITMVLGLTITWGGVAWCLRRAIKASPRRRARRSDQS</sequence>
<keyword evidence="1" id="KW-0812">Transmembrane</keyword>
<dbReference type="OrthoDB" id="5422823at2"/>
<dbReference type="EMBL" id="CP002085">
    <property type="protein sequence ID" value="ADK83502.1"/>
    <property type="molecule type" value="Genomic_DNA"/>
</dbReference>
<accession>E1QDI3</accession>